<reference evidence="2 3" key="1">
    <citation type="submission" date="2016-09" db="EMBL/GenBank/DDBJ databases">
        <authorList>
            <person name="Capua I."/>
            <person name="De Benedictis P."/>
            <person name="Joannis T."/>
            <person name="Lombin L.H."/>
            <person name="Cattoli G."/>
        </authorList>
    </citation>
    <scope>NUCLEOTIDE SEQUENCE [LARGE SCALE GENOMIC DNA]</scope>
    <source>
        <strain evidence="2 3">IMI 309357</strain>
    </source>
</reference>
<sequence>MAKDTHSQSMPVGGQNEGEDDVFWSAPHDDWKPAPIPEIACDSCNKLPGAQAVHQTCNKCGITVCRGCVADGKISRFPSHVPHEVGDFSWAKASSSNQPATTLDSAGGSLARGLPSAAIPILRGPATTLAASSTKGNSSATKSSSKKGDKAFGKDSASHLTQTTIAFDNNSFLTLSTPTKVKNSSENAQIPSPAKGKKSRKPRKKNKKKGKKISHGSDSDFAEMDAPSNKSSDKEYVPPAEISRKRSTPSLGLKKGNNQVDNVATDANIAPIGLAQSRPVRAAAINTYEKMRNANVKKEPEALDEIIVSNVPEVKKTHPPKEDLIVPTNAGQNARLGHRDSSFKNIQDYGYAQQGQVQGGSAYLYAPQYGEGYRHRGLPQLHPGAAYKAKTSHAGEAQVTQSHTVASPATDNKRGAATAEQAPASKRQNTNKMPSPTSSMSSMSAGTAGVPEKAQAQAPLKPVAPVSTPEERAVSRLLVTTNIAGLMNAIQNKVKLHIAKSGVQTHQQYDLVLREVIHSAWVTNIALTQMKRQNGELAAIQLLRGYANVITSNLGIADGSLTKNWLDGTDYDIQSKTATVPNSVRIDEVKPVAQDGLNYPIEGRDVHLANLLMFMKTGGE</sequence>
<feature type="region of interest" description="Disordered" evidence="1">
    <location>
        <begin position="177"/>
        <end position="259"/>
    </location>
</feature>
<proteinExistence type="predicted"/>
<feature type="compositionally biased region" description="Low complexity" evidence="1">
    <location>
        <begin position="434"/>
        <end position="449"/>
    </location>
</feature>
<feature type="compositionally biased region" description="Polar residues" evidence="1">
    <location>
        <begin position="398"/>
        <end position="410"/>
    </location>
</feature>
<dbReference type="OrthoDB" id="4842907at2759"/>
<organism evidence="2 3">
    <name type="scientific">Colletotrichum orchidophilum</name>
    <dbReference type="NCBI Taxonomy" id="1209926"/>
    <lineage>
        <taxon>Eukaryota</taxon>
        <taxon>Fungi</taxon>
        <taxon>Dikarya</taxon>
        <taxon>Ascomycota</taxon>
        <taxon>Pezizomycotina</taxon>
        <taxon>Sordariomycetes</taxon>
        <taxon>Hypocreomycetidae</taxon>
        <taxon>Glomerellales</taxon>
        <taxon>Glomerellaceae</taxon>
        <taxon>Colletotrichum</taxon>
    </lineage>
</organism>
<evidence type="ECO:0000313" key="3">
    <source>
        <dbReference type="Proteomes" id="UP000176998"/>
    </source>
</evidence>
<gene>
    <name evidence="2" type="ORF">CORC01_06872</name>
</gene>
<comment type="caution">
    <text evidence="2">The sequence shown here is derived from an EMBL/GenBank/DDBJ whole genome shotgun (WGS) entry which is preliminary data.</text>
</comment>
<evidence type="ECO:0000256" key="1">
    <source>
        <dbReference type="SAM" id="MobiDB-lite"/>
    </source>
</evidence>
<feature type="region of interest" description="Disordered" evidence="1">
    <location>
        <begin position="1"/>
        <end position="21"/>
    </location>
</feature>
<evidence type="ECO:0000313" key="2">
    <source>
        <dbReference type="EMBL" id="OHE97837.1"/>
    </source>
</evidence>
<protein>
    <submittedName>
        <fullName evidence="2">Uncharacterized protein</fullName>
    </submittedName>
</protein>
<feature type="compositionally biased region" description="Basic residues" evidence="1">
    <location>
        <begin position="195"/>
        <end position="214"/>
    </location>
</feature>
<dbReference type="EMBL" id="MJBS01000053">
    <property type="protein sequence ID" value="OHE97837.1"/>
    <property type="molecule type" value="Genomic_DNA"/>
</dbReference>
<accession>A0A1G4B8U0</accession>
<dbReference type="GeneID" id="34560020"/>
<feature type="region of interest" description="Disordered" evidence="1">
    <location>
        <begin position="387"/>
        <end position="470"/>
    </location>
</feature>
<name>A0A1G4B8U0_9PEZI</name>
<dbReference type="Proteomes" id="UP000176998">
    <property type="component" value="Unassembled WGS sequence"/>
</dbReference>
<feature type="compositionally biased region" description="Polar residues" evidence="1">
    <location>
        <begin position="129"/>
        <end position="143"/>
    </location>
</feature>
<feature type="compositionally biased region" description="Polar residues" evidence="1">
    <location>
        <begin position="177"/>
        <end position="190"/>
    </location>
</feature>
<keyword evidence="3" id="KW-1185">Reference proteome</keyword>
<dbReference type="AlphaFoldDB" id="A0A1G4B8U0"/>
<dbReference type="RefSeq" id="XP_022474989.1">
    <property type="nucleotide sequence ID" value="XM_022618510.1"/>
</dbReference>
<feature type="region of interest" description="Disordered" evidence="1">
    <location>
        <begin position="129"/>
        <end position="154"/>
    </location>
</feature>